<reference evidence="3 4" key="1">
    <citation type="journal article" date="2023" name="Commun. Biol.">
        <title>Reorganization of the ancestral sex-determining regions during the evolution of trioecy in Pleodorina starrii.</title>
        <authorList>
            <person name="Takahashi K."/>
            <person name="Suzuki S."/>
            <person name="Kawai-Toyooka H."/>
            <person name="Yamamoto K."/>
            <person name="Hamaji T."/>
            <person name="Ootsuki R."/>
            <person name="Yamaguchi H."/>
            <person name="Kawachi M."/>
            <person name="Higashiyama T."/>
            <person name="Nozaki H."/>
        </authorList>
    </citation>
    <scope>NUCLEOTIDE SEQUENCE [LARGE SCALE GENOMIC DNA]</scope>
    <source>
        <strain evidence="3 4">NIES-4479</strain>
    </source>
</reference>
<dbReference type="InterPro" id="IPR023393">
    <property type="entry name" value="START-like_dom_sf"/>
</dbReference>
<keyword evidence="4" id="KW-1185">Reference proteome</keyword>
<feature type="region of interest" description="Disordered" evidence="1">
    <location>
        <begin position="39"/>
        <end position="103"/>
    </location>
</feature>
<proteinExistence type="predicted"/>
<dbReference type="OrthoDB" id="530906at2759"/>
<organism evidence="3 4">
    <name type="scientific">Pleodorina starrii</name>
    <dbReference type="NCBI Taxonomy" id="330485"/>
    <lineage>
        <taxon>Eukaryota</taxon>
        <taxon>Viridiplantae</taxon>
        <taxon>Chlorophyta</taxon>
        <taxon>core chlorophytes</taxon>
        <taxon>Chlorophyceae</taxon>
        <taxon>CS clade</taxon>
        <taxon>Chlamydomonadales</taxon>
        <taxon>Volvocaceae</taxon>
        <taxon>Pleodorina</taxon>
    </lineage>
</organism>
<dbReference type="Gene3D" id="3.30.530.20">
    <property type="match status" value="1"/>
</dbReference>
<dbReference type="Pfam" id="PF03364">
    <property type="entry name" value="Polyketide_cyc"/>
    <property type="match status" value="1"/>
</dbReference>
<dbReference type="EMBL" id="BRXU01000001">
    <property type="protein sequence ID" value="GLC48707.1"/>
    <property type="molecule type" value="Genomic_DNA"/>
</dbReference>
<dbReference type="PANTHER" id="PTHR31385:SF1">
    <property type="entry name" value="PUTATIVE (DUF220)-RELATED"/>
    <property type="match status" value="1"/>
</dbReference>
<feature type="compositionally biased region" description="Acidic residues" evidence="1">
    <location>
        <begin position="78"/>
        <end position="87"/>
    </location>
</feature>
<gene>
    <name evidence="3" type="primary">PLEST006135</name>
    <name evidence="3" type="ORF">PLESTB_000128000</name>
</gene>
<feature type="domain" description="Coenzyme Q-binding protein COQ10 START" evidence="2">
    <location>
        <begin position="121"/>
        <end position="248"/>
    </location>
</feature>
<evidence type="ECO:0000256" key="1">
    <source>
        <dbReference type="SAM" id="MobiDB-lite"/>
    </source>
</evidence>
<dbReference type="SUPFAM" id="SSF55961">
    <property type="entry name" value="Bet v1-like"/>
    <property type="match status" value="1"/>
</dbReference>
<comment type="caution">
    <text evidence="3">The sequence shown here is derived from an EMBL/GenBank/DDBJ whole genome shotgun (WGS) entry which is preliminary data.</text>
</comment>
<dbReference type="Proteomes" id="UP001165080">
    <property type="component" value="Unassembled WGS sequence"/>
</dbReference>
<dbReference type="AlphaFoldDB" id="A0A9W6BAT9"/>
<evidence type="ECO:0000313" key="3">
    <source>
        <dbReference type="EMBL" id="GLC48707.1"/>
    </source>
</evidence>
<dbReference type="InterPro" id="IPR005031">
    <property type="entry name" value="COQ10_START"/>
</dbReference>
<evidence type="ECO:0000259" key="2">
    <source>
        <dbReference type="Pfam" id="PF03364"/>
    </source>
</evidence>
<protein>
    <recommendedName>
        <fullName evidence="2">Coenzyme Q-binding protein COQ10 START domain-containing protein</fullName>
    </recommendedName>
</protein>
<accession>A0A9W6BAT9</accession>
<sequence length="279" mass="29658">MMLANTKLSSGHSVAGALWSTRSPSCTPRPCKHTALDLVGSAPHRRQPLSPSPRAAPTETAQQVLVQEPEARPYPAAGDDDDDEDCAPEAGPGPRSGGPGPDVSFVSLVDGKYTVRGRLVLPVPASRVYALLTDYGGCNRVFANIAASEVVRSEEGGLQVVQSCRWKFLAFSGTFRVHLGVLEDPDSGTLLFSLVQSNFMRDFEGRWAVRPTEAATAAATAAAGGGTEWCEVEHQLSVVPSVPVPAPVSYYTRSIFVRQVEGILADLQRAVLAVDSTEV</sequence>
<evidence type="ECO:0000313" key="4">
    <source>
        <dbReference type="Proteomes" id="UP001165080"/>
    </source>
</evidence>
<name>A0A9W6BAT9_9CHLO</name>
<dbReference type="PANTHER" id="PTHR31385">
    <property type="entry name" value="PUTATIVE (DUF220)-RELATED"/>
    <property type="match status" value="1"/>
</dbReference>